<accession>A0A8K0L8H8</accession>
<keyword evidence="1" id="KW-0694">RNA-binding</keyword>
<proteinExistence type="predicted"/>
<dbReference type="AlphaFoldDB" id="A0A8K0L8H8"/>
<dbReference type="Proteomes" id="UP000809789">
    <property type="component" value="Unassembled WGS sequence"/>
</dbReference>
<evidence type="ECO:0000313" key="3">
    <source>
        <dbReference type="EMBL" id="KAG8630740.1"/>
    </source>
</evidence>
<comment type="caution">
    <text evidence="3">The sequence shown here is derived from an EMBL/GenBank/DDBJ whole genome shotgun (WGS) entry which is preliminary data.</text>
</comment>
<name>A0A8K0L8H8_9PEZI</name>
<evidence type="ECO:0000259" key="2">
    <source>
        <dbReference type="PROSITE" id="PS50137"/>
    </source>
</evidence>
<keyword evidence="4" id="KW-1185">Reference proteome</keyword>
<dbReference type="EMBL" id="JAESVG020000002">
    <property type="protein sequence ID" value="KAG8630740.1"/>
    <property type="molecule type" value="Genomic_DNA"/>
</dbReference>
<dbReference type="PROSITE" id="PS50137">
    <property type="entry name" value="DS_RBD"/>
    <property type="match status" value="1"/>
</dbReference>
<dbReference type="InterPro" id="IPR014720">
    <property type="entry name" value="dsRBD_dom"/>
</dbReference>
<evidence type="ECO:0000313" key="4">
    <source>
        <dbReference type="Proteomes" id="UP000809789"/>
    </source>
</evidence>
<sequence length="265" mass="29699">MAPAASSTILSDSIDGFSQAYDFINLAAMDGLSTIPAASTSRHIDCDNDTLVWVGKFAADAIMARSVVKKLAGKEDKSMLDLFLAQAHVALLRVPPPCLTRESDNYLQATTRDFLNSQSNLLRRLGNIVVYGNEQRRQSVEAEIVRIIESEVLDDNKERLFNTGRHATQHVREPNGTARVEHRGAHDQHIPEIQHYSIAVLEYARAEKEDIFYSYEQTDYRSPPSFRARLVFRGEEHTGHGSSKKIAKHMASKEAYESLDIVVRG</sequence>
<dbReference type="Pfam" id="PF00035">
    <property type="entry name" value="dsrm"/>
    <property type="match status" value="1"/>
</dbReference>
<dbReference type="SMART" id="SM00358">
    <property type="entry name" value="DSRM"/>
    <property type="match status" value="1"/>
</dbReference>
<reference evidence="3" key="1">
    <citation type="submission" date="2021-07" db="EMBL/GenBank/DDBJ databases">
        <title>Elsinoe batatas strain:CRI-CJ2 Genome sequencing and assembly.</title>
        <authorList>
            <person name="Huang L."/>
        </authorList>
    </citation>
    <scope>NUCLEOTIDE SEQUENCE</scope>
    <source>
        <strain evidence="3">CRI-CJ2</strain>
    </source>
</reference>
<feature type="domain" description="DRBM" evidence="2">
    <location>
        <begin position="195"/>
        <end position="261"/>
    </location>
</feature>
<dbReference type="SUPFAM" id="SSF54768">
    <property type="entry name" value="dsRNA-binding domain-like"/>
    <property type="match status" value="1"/>
</dbReference>
<gene>
    <name evidence="3" type="ORF">KVT40_002359</name>
</gene>
<evidence type="ECO:0000256" key="1">
    <source>
        <dbReference type="PROSITE-ProRule" id="PRU00266"/>
    </source>
</evidence>
<protein>
    <recommendedName>
        <fullName evidence="2">DRBM domain-containing protein</fullName>
    </recommendedName>
</protein>
<organism evidence="3 4">
    <name type="scientific">Elsinoe batatas</name>
    <dbReference type="NCBI Taxonomy" id="2601811"/>
    <lineage>
        <taxon>Eukaryota</taxon>
        <taxon>Fungi</taxon>
        <taxon>Dikarya</taxon>
        <taxon>Ascomycota</taxon>
        <taxon>Pezizomycotina</taxon>
        <taxon>Dothideomycetes</taxon>
        <taxon>Dothideomycetidae</taxon>
        <taxon>Myriangiales</taxon>
        <taxon>Elsinoaceae</taxon>
        <taxon>Elsinoe</taxon>
    </lineage>
</organism>
<dbReference type="GO" id="GO:0003723">
    <property type="term" value="F:RNA binding"/>
    <property type="evidence" value="ECO:0007669"/>
    <property type="project" value="UniProtKB-UniRule"/>
</dbReference>
<dbReference type="OrthoDB" id="3863606at2759"/>
<dbReference type="CDD" id="cd00048">
    <property type="entry name" value="DSRM_SF"/>
    <property type="match status" value="1"/>
</dbReference>
<dbReference type="Gene3D" id="3.30.160.20">
    <property type="match status" value="1"/>
</dbReference>